<feature type="compositionally biased region" description="Low complexity" evidence="1">
    <location>
        <begin position="292"/>
        <end position="301"/>
    </location>
</feature>
<dbReference type="Proteomes" id="UP000784294">
    <property type="component" value="Unassembled WGS sequence"/>
</dbReference>
<organism evidence="2 3">
    <name type="scientific">Protopolystoma xenopodis</name>
    <dbReference type="NCBI Taxonomy" id="117903"/>
    <lineage>
        <taxon>Eukaryota</taxon>
        <taxon>Metazoa</taxon>
        <taxon>Spiralia</taxon>
        <taxon>Lophotrochozoa</taxon>
        <taxon>Platyhelminthes</taxon>
        <taxon>Monogenea</taxon>
        <taxon>Polyopisthocotylea</taxon>
        <taxon>Polystomatidea</taxon>
        <taxon>Polystomatidae</taxon>
        <taxon>Protopolystoma</taxon>
    </lineage>
</organism>
<accession>A0A448WMJ5</accession>
<dbReference type="OrthoDB" id="448448at2759"/>
<evidence type="ECO:0000313" key="2">
    <source>
        <dbReference type="EMBL" id="VEL15399.1"/>
    </source>
</evidence>
<gene>
    <name evidence="2" type="ORF">PXEA_LOCUS8839</name>
</gene>
<protein>
    <submittedName>
        <fullName evidence="2">Uncharacterized protein</fullName>
    </submittedName>
</protein>
<dbReference type="AlphaFoldDB" id="A0A448WMJ5"/>
<reference evidence="2" key="1">
    <citation type="submission" date="2018-11" db="EMBL/GenBank/DDBJ databases">
        <authorList>
            <consortium name="Pathogen Informatics"/>
        </authorList>
    </citation>
    <scope>NUCLEOTIDE SEQUENCE</scope>
</reference>
<dbReference type="EMBL" id="CAAALY010024495">
    <property type="protein sequence ID" value="VEL15399.1"/>
    <property type="molecule type" value="Genomic_DNA"/>
</dbReference>
<feature type="compositionally biased region" description="Low complexity" evidence="1">
    <location>
        <begin position="54"/>
        <end position="64"/>
    </location>
</feature>
<sequence>MSIVDASLTSPSTIVGHNRFFRSIKPEAKEALKRDYVVREMAAGSNHQLHPHQASGAGSSNSSGTKWLSTPMGIASQTKGHAKRGRPPGSGNKAIKMAEACPTASVADFMANVGVACKASSTGIRQQRRRIRLPESVKCESESPIKKPIMIRPDLPIMPNDGLKISQEERVAVLSFFNTASVEELALMPGCSRKTGEAVTKLRPFKHTLDIMQRLDATRHLSSSLVTAALDLLHQQVSLSRLLARCERIAFRMEQSAAEAHLLKDGALRLPSEEVLQHLREETRLARRRSRQQQAVSTSATTNGSGSEAMDSSPGNRLSEDRLVDEEEDIPRQDPAPFITQQPAILNPLWVFPYVLFIHYLCPFCC</sequence>
<feature type="region of interest" description="Disordered" evidence="1">
    <location>
        <begin position="284"/>
        <end position="336"/>
    </location>
</feature>
<comment type="caution">
    <text evidence="2">The sequence shown here is derived from an EMBL/GenBank/DDBJ whole genome shotgun (WGS) entry which is preliminary data.</text>
</comment>
<evidence type="ECO:0000313" key="3">
    <source>
        <dbReference type="Proteomes" id="UP000784294"/>
    </source>
</evidence>
<evidence type="ECO:0000256" key="1">
    <source>
        <dbReference type="SAM" id="MobiDB-lite"/>
    </source>
</evidence>
<feature type="region of interest" description="Disordered" evidence="1">
    <location>
        <begin position="46"/>
        <end position="66"/>
    </location>
</feature>
<name>A0A448WMJ5_9PLAT</name>
<proteinExistence type="predicted"/>
<keyword evidence="3" id="KW-1185">Reference proteome</keyword>